<gene>
    <name evidence="1" type="ORF">dsmv_1174</name>
</gene>
<comment type="caution">
    <text evidence="1">The sequence shown here is derived from an EMBL/GenBank/DDBJ whole genome shotgun (WGS) entry which is preliminary data.</text>
</comment>
<proteinExistence type="predicted"/>
<dbReference type="AlphaFoldDB" id="S7VAS2"/>
<evidence type="ECO:0000313" key="1">
    <source>
        <dbReference type="EMBL" id="EPR43774.1"/>
    </source>
</evidence>
<keyword evidence="2" id="KW-1185">Reference proteome</keyword>
<organism evidence="1 2">
    <name type="scientific">Desulfococcus multivorans DSM 2059</name>
    <dbReference type="NCBI Taxonomy" id="1121405"/>
    <lineage>
        <taxon>Bacteria</taxon>
        <taxon>Pseudomonadati</taxon>
        <taxon>Thermodesulfobacteriota</taxon>
        <taxon>Desulfobacteria</taxon>
        <taxon>Desulfobacterales</taxon>
        <taxon>Desulfococcaceae</taxon>
        <taxon>Desulfococcus</taxon>
    </lineage>
</organism>
<dbReference type="EMBL" id="ATHJ01000043">
    <property type="protein sequence ID" value="EPR43774.1"/>
    <property type="molecule type" value="Genomic_DNA"/>
</dbReference>
<accession>S7VAS2</accession>
<sequence>MTTKRKPRRKTRKQGITRGDIQRFRRDLWDFRWHTIIVAEWVHRKKELVNCLEREADVLAELWRTMPDDVKKQFNASKRRIERALRRSFLFPLQIEPVSFPFSIEKRPWAKRKL</sequence>
<dbReference type="Proteomes" id="UP000014977">
    <property type="component" value="Unassembled WGS sequence"/>
</dbReference>
<evidence type="ECO:0000313" key="2">
    <source>
        <dbReference type="Proteomes" id="UP000014977"/>
    </source>
</evidence>
<dbReference type="STRING" id="897.B2D07_11260"/>
<name>S7VAS2_DESML</name>
<reference evidence="1 2" key="1">
    <citation type="journal article" date="2013" name="Genome Announc.">
        <title>Draft genome sequences for three mercury-methylating, sulfate-reducing bacteria.</title>
        <authorList>
            <person name="Brown S.D."/>
            <person name="Hurt R.A.Jr."/>
            <person name="Gilmour C.C."/>
            <person name="Elias D.A."/>
        </authorList>
    </citation>
    <scope>NUCLEOTIDE SEQUENCE [LARGE SCALE GENOMIC DNA]</scope>
    <source>
        <strain evidence="1 2">DSM 2059</strain>
    </source>
</reference>
<protein>
    <submittedName>
        <fullName evidence="1">Uncharacterized protein</fullName>
    </submittedName>
</protein>